<protein>
    <submittedName>
        <fullName evidence="1">Copper-binding protein</fullName>
    </submittedName>
</protein>
<name>A0ABN6FWS1_9GAMM</name>
<accession>A0ABN6FWS1</accession>
<dbReference type="PROSITE" id="PS51257">
    <property type="entry name" value="PROKAR_LIPOPROTEIN"/>
    <property type="match status" value="1"/>
</dbReference>
<sequence length="122" mass="12880">MKHLTLLFVPMLLAACSQDRPPQETGPQPVAAATSARAMADVAPATVATASGVVEAMDPAGGTITIAHGPVAQLKWPPMTMKFRTGAIDVTAIRLGDHVDFKFKSQGMDATLTEIARRQPEN</sequence>
<dbReference type="EMBL" id="AP024545">
    <property type="protein sequence ID" value="BCT93879.1"/>
    <property type="molecule type" value="Genomic_DNA"/>
</dbReference>
<reference evidence="1 2" key="1">
    <citation type="submission" date="2021-03" db="EMBL/GenBank/DDBJ databases">
        <title>Complete Genome Sequences of Two Lysobacter Strains Isolated from Sea Water (Lysobacter caseinilyticus) and Soil (Lysobacter helvus) in South Korea.</title>
        <authorList>
            <person name="Watanabe Y."/>
            <person name="Arakawa K."/>
        </authorList>
    </citation>
    <scope>NUCLEOTIDE SEQUENCE [LARGE SCALE GENOMIC DNA]</scope>
    <source>
        <strain evidence="1 2">KVB24</strain>
    </source>
</reference>
<dbReference type="InterPro" id="IPR042230">
    <property type="entry name" value="CusF_sf"/>
</dbReference>
<organism evidence="1 2">
    <name type="scientific">Noviluteimonas caseinilytica</name>
    <dbReference type="NCBI Taxonomy" id="2675101"/>
    <lineage>
        <taxon>Bacteria</taxon>
        <taxon>Pseudomonadati</taxon>
        <taxon>Pseudomonadota</taxon>
        <taxon>Gammaproteobacteria</taxon>
        <taxon>Lysobacterales</taxon>
        <taxon>Lysobacteraceae</taxon>
        <taxon>Noviluteimonas</taxon>
    </lineage>
</organism>
<keyword evidence="2" id="KW-1185">Reference proteome</keyword>
<dbReference type="InterPro" id="IPR021647">
    <property type="entry name" value="CusF_Ec"/>
</dbReference>
<gene>
    <name evidence="1" type="ORF">LYSCAS_29030</name>
</gene>
<dbReference type="Pfam" id="PF11604">
    <property type="entry name" value="CusF_Ec"/>
    <property type="match status" value="1"/>
</dbReference>
<evidence type="ECO:0000313" key="1">
    <source>
        <dbReference type="EMBL" id="BCT93879.1"/>
    </source>
</evidence>
<proteinExistence type="predicted"/>
<dbReference type="Gene3D" id="2.40.50.320">
    <property type="entry name" value="Copper binding periplasmic protein CusF"/>
    <property type="match status" value="1"/>
</dbReference>
<dbReference type="Proteomes" id="UP000681317">
    <property type="component" value="Chromosome"/>
</dbReference>
<evidence type="ECO:0000313" key="2">
    <source>
        <dbReference type="Proteomes" id="UP000681317"/>
    </source>
</evidence>
<dbReference type="RefSeq" id="WP_213434787.1">
    <property type="nucleotide sequence ID" value="NZ_AP024545.1"/>
</dbReference>